<keyword evidence="1" id="KW-0472">Membrane</keyword>
<dbReference type="Pfam" id="PF06181">
    <property type="entry name" value="Urate_ox_N"/>
    <property type="match status" value="1"/>
</dbReference>
<dbReference type="PIRSF" id="PIRSF032086">
    <property type="entry name" value="UCP032086"/>
    <property type="match status" value="1"/>
</dbReference>
<keyword evidence="1" id="KW-0812">Transmembrane</keyword>
<evidence type="ECO:0000259" key="2">
    <source>
        <dbReference type="Pfam" id="PF06181"/>
    </source>
</evidence>
<feature type="transmembrane region" description="Helical" evidence="1">
    <location>
        <begin position="75"/>
        <end position="100"/>
    </location>
</feature>
<feature type="domain" description="Urate oxidase N-terminal" evidence="2">
    <location>
        <begin position="121"/>
        <end position="186"/>
    </location>
</feature>
<evidence type="ECO:0000313" key="3">
    <source>
        <dbReference type="EMBL" id="SVB11927.1"/>
    </source>
</evidence>
<dbReference type="AlphaFoldDB" id="A0A382BFG9"/>
<protein>
    <recommendedName>
        <fullName evidence="2">Urate oxidase N-terminal domain-containing protein</fullName>
    </recommendedName>
</protein>
<keyword evidence="1" id="KW-1133">Transmembrane helix</keyword>
<feature type="transmembrane region" description="Helical" evidence="1">
    <location>
        <begin position="33"/>
        <end position="54"/>
    </location>
</feature>
<feature type="transmembrane region" description="Helical" evidence="1">
    <location>
        <begin position="120"/>
        <end position="140"/>
    </location>
</feature>
<feature type="non-terminal residue" evidence="3">
    <location>
        <position position="1"/>
    </location>
</feature>
<dbReference type="InterPro" id="IPR010389">
    <property type="entry name" value="Urate_ox_N"/>
</dbReference>
<dbReference type="InterPro" id="IPR016988">
    <property type="entry name" value="UCP032086"/>
</dbReference>
<dbReference type="EMBL" id="UINC01029355">
    <property type="protein sequence ID" value="SVB11927.1"/>
    <property type="molecule type" value="Genomic_DNA"/>
</dbReference>
<reference evidence="3" key="1">
    <citation type="submission" date="2018-05" db="EMBL/GenBank/DDBJ databases">
        <authorList>
            <person name="Lanie J.A."/>
            <person name="Ng W.-L."/>
            <person name="Kazmierczak K.M."/>
            <person name="Andrzejewski T.M."/>
            <person name="Davidsen T.M."/>
            <person name="Wayne K.J."/>
            <person name="Tettelin H."/>
            <person name="Glass J.I."/>
            <person name="Rusch D."/>
            <person name="Podicherti R."/>
            <person name="Tsui H.-C.T."/>
            <person name="Winkler M.E."/>
        </authorList>
    </citation>
    <scope>NUCLEOTIDE SEQUENCE</scope>
</reference>
<proteinExistence type="predicted"/>
<accession>A0A382BFG9</accession>
<name>A0A382BFG9_9ZZZZ</name>
<sequence length="190" mass="21012">VIAGVVLAIVMVGVLMGWHEGSIAFDMAWATFFMRWLHVLAGVMWIGILWYFNFVQIPTMPSIPDEQKPAIGKHIAPCALFWFRWGAMGTIITGLLLAWMSGYLVDAIALGTTDGVPKHTAIGIGMWLGAIMWFNVWFIIWPNQKKALGIVDADADAKAASARTAMLFSRTNTMLSIPMLYAMVSAQNIY</sequence>
<organism evidence="3">
    <name type="scientific">marine metagenome</name>
    <dbReference type="NCBI Taxonomy" id="408172"/>
    <lineage>
        <taxon>unclassified sequences</taxon>
        <taxon>metagenomes</taxon>
        <taxon>ecological metagenomes</taxon>
    </lineage>
</organism>
<evidence type="ECO:0000256" key="1">
    <source>
        <dbReference type="SAM" id="Phobius"/>
    </source>
</evidence>
<gene>
    <name evidence="3" type="ORF">METZ01_LOCUS164781</name>
</gene>